<protein>
    <recommendedName>
        <fullName evidence="1">Hemerythrin-like domain-containing protein</fullName>
    </recommendedName>
</protein>
<name>A0A840FEA9_9SPHN</name>
<dbReference type="PANTHER" id="PTHR35585:SF1">
    <property type="entry name" value="HHE DOMAIN PROTEIN (AFU_ORTHOLOGUE AFUA_4G00730)"/>
    <property type="match status" value="1"/>
</dbReference>
<dbReference type="AlphaFoldDB" id="A0A840FEA9"/>
<evidence type="ECO:0000313" key="3">
    <source>
        <dbReference type="Proteomes" id="UP000529795"/>
    </source>
</evidence>
<organism evidence="2 3">
    <name type="scientific">Sphingomonas jinjuensis</name>
    <dbReference type="NCBI Taxonomy" id="535907"/>
    <lineage>
        <taxon>Bacteria</taxon>
        <taxon>Pseudomonadati</taxon>
        <taxon>Pseudomonadota</taxon>
        <taxon>Alphaproteobacteria</taxon>
        <taxon>Sphingomonadales</taxon>
        <taxon>Sphingomonadaceae</taxon>
        <taxon>Sphingomonas</taxon>
    </lineage>
</organism>
<sequence>MDITQLILDEHAQQRKMFAQIEEIDPADTEALGAIWTRLRNLLDAHAEAEERFFYPRLMEIGTGGNDADSAADETEDAIEDHNDIRDTAADVDKHPVGSDAWFEAVGKANVANSKHLAEEERQGLTDFRRHSSVEERHELGVRFAAFEAAHIDGVEPVEKDPKEYVKEHEPS</sequence>
<dbReference type="PANTHER" id="PTHR35585">
    <property type="entry name" value="HHE DOMAIN PROTEIN (AFU_ORTHOLOGUE AFUA_4G00730)"/>
    <property type="match status" value="1"/>
</dbReference>
<keyword evidence="3" id="KW-1185">Reference proteome</keyword>
<evidence type="ECO:0000313" key="2">
    <source>
        <dbReference type="EMBL" id="MBB4155161.1"/>
    </source>
</evidence>
<dbReference type="RefSeq" id="WP_183986371.1">
    <property type="nucleotide sequence ID" value="NZ_JACIEV010000009.1"/>
</dbReference>
<dbReference type="Gene3D" id="1.20.120.520">
    <property type="entry name" value="nmb1532 protein domain like"/>
    <property type="match status" value="1"/>
</dbReference>
<dbReference type="EMBL" id="JACIEV010000009">
    <property type="protein sequence ID" value="MBB4155161.1"/>
    <property type="molecule type" value="Genomic_DNA"/>
</dbReference>
<reference evidence="2 3" key="1">
    <citation type="submission" date="2020-08" db="EMBL/GenBank/DDBJ databases">
        <title>Genomic Encyclopedia of Type Strains, Phase IV (KMG-IV): sequencing the most valuable type-strain genomes for metagenomic binning, comparative biology and taxonomic classification.</title>
        <authorList>
            <person name="Goeker M."/>
        </authorList>
    </citation>
    <scope>NUCLEOTIDE SEQUENCE [LARGE SCALE GENOMIC DNA]</scope>
    <source>
        <strain evidence="2 3">YC6723</strain>
    </source>
</reference>
<feature type="domain" description="Hemerythrin-like" evidence="1">
    <location>
        <begin position="3"/>
        <end position="122"/>
    </location>
</feature>
<gene>
    <name evidence="2" type="ORF">GGQ80_003078</name>
</gene>
<dbReference type="Pfam" id="PF01814">
    <property type="entry name" value="Hemerythrin"/>
    <property type="match status" value="1"/>
</dbReference>
<dbReference type="InterPro" id="IPR012312">
    <property type="entry name" value="Hemerythrin-like"/>
</dbReference>
<comment type="caution">
    <text evidence="2">The sequence shown here is derived from an EMBL/GenBank/DDBJ whole genome shotgun (WGS) entry which is preliminary data.</text>
</comment>
<evidence type="ECO:0000259" key="1">
    <source>
        <dbReference type="Pfam" id="PF01814"/>
    </source>
</evidence>
<accession>A0A840FEA9</accession>
<proteinExistence type="predicted"/>
<dbReference type="Proteomes" id="UP000529795">
    <property type="component" value="Unassembled WGS sequence"/>
</dbReference>